<dbReference type="Proteomes" id="UP000803884">
    <property type="component" value="Unassembled WGS sequence"/>
</dbReference>
<dbReference type="EMBL" id="JAAQHG020000008">
    <property type="protein sequence ID" value="KAL1588062.1"/>
    <property type="molecule type" value="Genomic_DNA"/>
</dbReference>
<feature type="region of interest" description="Disordered" evidence="1">
    <location>
        <begin position="189"/>
        <end position="212"/>
    </location>
</feature>
<evidence type="ECO:0000256" key="1">
    <source>
        <dbReference type="SAM" id="MobiDB-lite"/>
    </source>
</evidence>
<feature type="region of interest" description="Disordered" evidence="1">
    <location>
        <begin position="504"/>
        <end position="542"/>
    </location>
</feature>
<feature type="region of interest" description="Disordered" evidence="1">
    <location>
        <begin position="558"/>
        <end position="706"/>
    </location>
</feature>
<organism evidence="3 4">
    <name type="scientific">Cladosporium halotolerans</name>
    <dbReference type="NCBI Taxonomy" id="1052096"/>
    <lineage>
        <taxon>Eukaryota</taxon>
        <taxon>Fungi</taxon>
        <taxon>Dikarya</taxon>
        <taxon>Ascomycota</taxon>
        <taxon>Pezizomycotina</taxon>
        <taxon>Dothideomycetes</taxon>
        <taxon>Dothideomycetidae</taxon>
        <taxon>Cladosporiales</taxon>
        <taxon>Cladosporiaceae</taxon>
        <taxon>Cladosporium</taxon>
    </lineage>
</organism>
<feature type="signal peptide" evidence="2">
    <location>
        <begin position="1"/>
        <end position="18"/>
    </location>
</feature>
<evidence type="ECO:0000313" key="4">
    <source>
        <dbReference type="Proteomes" id="UP000803884"/>
    </source>
</evidence>
<dbReference type="GeneID" id="96004670"/>
<feature type="compositionally biased region" description="Low complexity" evidence="1">
    <location>
        <begin position="690"/>
        <end position="706"/>
    </location>
</feature>
<name>A0AB34KVM4_9PEZI</name>
<sequence>MAFRSSAALLALSVRSLAQTGGWGDEYSNQTATACITGDAPAGASASTVTATQVVGAAGTSYINSASECDANTLFSGPGATEWAYPDSSAPTQSTSISDAGDIEYKPSPGSTQYYKVVLTTSYANASVTPTSTYSEPYWATGTGSSEATADSSALYGNSTSTTRYWPTEPTSLGTAISTYSEPFESAAPYGNSTSRTPYGSSTSSGSITHTTEDVTPNVTGSSTSAWAHQTSVTTQTVTSVQTETLTLKNGTTTVVHTSLVPVTTTVDKTVAYTHNVTSYETKTLATIKIGWGGRPRTITRITEVPIHHTETVSPPVSYRTKTIISSAVVTLPCSTKSCRKASSTSWYVQNTTTVDAITASCSTIPPAYVTKSYSWKITLVKPHKVITSESCDTYTVPPSTTWVYEPETSCQSNATITPQVNSTSFQTMPTISASTTSQQLTTSTIYATSVVTISQQSSTSLSTASIVASTIVFPVVSTPVAPVTAPQTSTEASMPVSAATTLETSAPASTPVAPVMQPSSAESIASQLSVPGSSPFSSVEPDTTMTTRIVTTLQVSSQVTITATRPGGAPFNPMSQEQPSNPVSPEQPSNPVSPEQPAVPVAPEQSSSLASPEQPASPMSPEQPYTPVAPEQPSSPVAPEQPFNPISPEQPYSPVSPEQPAGPVSPGQTSAPVTEPEVTPAGPSDSYDTTMPTTSGSTETAAPSQAAAAAPTVNFSALSGLVFVGAAMVAL</sequence>
<reference evidence="3 4" key="1">
    <citation type="journal article" date="2020" name="Microbiol. Resour. Announc.">
        <title>Draft Genome Sequence of a Cladosporium Species Isolated from the Mesophotic Ascidian Didemnum maculosum.</title>
        <authorList>
            <person name="Gioti A."/>
            <person name="Siaperas R."/>
            <person name="Nikolaivits E."/>
            <person name="Le Goff G."/>
            <person name="Ouazzani J."/>
            <person name="Kotoulas G."/>
            <person name="Topakas E."/>
        </authorList>
    </citation>
    <scope>NUCLEOTIDE SEQUENCE [LARGE SCALE GENOMIC DNA]</scope>
    <source>
        <strain evidence="3 4">TM138-S3</strain>
    </source>
</reference>
<feature type="compositionally biased region" description="Low complexity" evidence="1">
    <location>
        <begin position="193"/>
        <end position="210"/>
    </location>
</feature>
<comment type="caution">
    <text evidence="3">The sequence shown here is derived from an EMBL/GenBank/DDBJ whole genome shotgun (WGS) entry which is preliminary data.</text>
</comment>
<keyword evidence="4" id="KW-1185">Reference proteome</keyword>
<feature type="chain" id="PRO_5044279169" evidence="2">
    <location>
        <begin position="19"/>
        <end position="732"/>
    </location>
</feature>
<dbReference type="AlphaFoldDB" id="A0AB34KVM4"/>
<dbReference type="RefSeq" id="XP_069231167.1">
    <property type="nucleotide sequence ID" value="XM_069371832.1"/>
</dbReference>
<protein>
    <submittedName>
        <fullName evidence="3">Uncharacterized protein</fullName>
    </submittedName>
</protein>
<accession>A0AB34KVM4</accession>
<keyword evidence="2" id="KW-0732">Signal</keyword>
<feature type="compositionally biased region" description="Polar residues" evidence="1">
    <location>
        <begin position="518"/>
        <end position="542"/>
    </location>
</feature>
<feature type="compositionally biased region" description="Polar residues" evidence="1">
    <location>
        <begin position="574"/>
        <end position="594"/>
    </location>
</feature>
<evidence type="ECO:0000256" key="2">
    <source>
        <dbReference type="SAM" id="SignalP"/>
    </source>
</evidence>
<proteinExistence type="predicted"/>
<gene>
    <name evidence="3" type="ORF">WHR41_03226</name>
</gene>
<evidence type="ECO:0000313" key="3">
    <source>
        <dbReference type="EMBL" id="KAL1588062.1"/>
    </source>
</evidence>